<evidence type="ECO:0000313" key="5">
    <source>
        <dbReference type="Proteomes" id="UP000315925"/>
    </source>
</evidence>
<dbReference type="RefSeq" id="WP_039721277.1">
    <property type="nucleotide sequence ID" value="NZ_CP037899.1"/>
</dbReference>
<dbReference type="OrthoDB" id="199733at2"/>
<evidence type="ECO:0000313" key="2">
    <source>
        <dbReference type="EMBL" id="KIE58828.1"/>
    </source>
</evidence>
<dbReference type="Proteomes" id="UP000315925">
    <property type="component" value="Chromosome"/>
</dbReference>
<evidence type="ECO:0000313" key="3">
    <source>
        <dbReference type="EMBL" id="QDQ41753.1"/>
    </source>
</evidence>
<reference evidence="3" key="2">
    <citation type="journal article" date="2019" name="BMC Genomics">
        <title>Complete genome sequence analysis of the thermoacidophilic verrucomicrobial methanotroph 'Candidatus Methylacidiphilum kamchatkense' strain Kam1 and comparison with its closest relatives.</title>
        <authorList>
            <person name="Kruse T."/>
            <person name="Ratnadevi C.M."/>
            <person name="Erikstad H.A."/>
            <person name="Birkeland N.K."/>
        </authorList>
    </citation>
    <scope>NUCLEOTIDE SEQUENCE</scope>
    <source>
        <strain evidence="3">Kam1</strain>
    </source>
</reference>
<dbReference type="KEGG" id="mkc:kam1_503"/>
<dbReference type="AlphaFoldDB" id="A0A0C1USR8"/>
<dbReference type="EMBL" id="CP037899">
    <property type="protein sequence ID" value="QDQ41753.1"/>
    <property type="molecule type" value="Genomic_DNA"/>
</dbReference>
<evidence type="ECO:0000256" key="1">
    <source>
        <dbReference type="SAM" id="MobiDB-lite"/>
    </source>
</evidence>
<reference evidence="2 4" key="1">
    <citation type="submission" date="2014-08" db="EMBL/GenBank/DDBJ databases">
        <title>Methylacidiphilum kamchatkense strain Kam1 draft genome sequence.</title>
        <authorList>
            <person name="Birkeland N.-K."/>
            <person name="Erikstad H.A."/>
        </authorList>
    </citation>
    <scope>NUCLEOTIDE SEQUENCE [LARGE SCALE GENOMIC DNA]</scope>
    <source>
        <strain evidence="2 4">Kam1</strain>
    </source>
</reference>
<dbReference type="EMBL" id="JQNX01000003">
    <property type="protein sequence ID" value="KIE58828.1"/>
    <property type="molecule type" value="Genomic_DNA"/>
</dbReference>
<accession>A0A0C1USR8</accession>
<dbReference type="STRING" id="1202785.A946_05315"/>
<organism evidence="3 5">
    <name type="scientific">Methylacidiphilum kamchatkense Kam1</name>
    <dbReference type="NCBI Taxonomy" id="1202785"/>
    <lineage>
        <taxon>Bacteria</taxon>
        <taxon>Pseudomonadati</taxon>
        <taxon>Verrucomicrobiota</taxon>
        <taxon>Methylacidiphilae</taxon>
        <taxon>Methylacidiphilales</taxon>
        <taxon>Methylacidiphilaceae</taxon>
        <taxon>Methylacidiphilum (ex Ratnadevi et al. 2023)</taxon>
    </lineage>
</organism>
<dbReference type="Proteomes" id="UP000031594">
    <property type="component" value="Unassembled WGS sequence"/>
</dbReference>
<proteinExistence type="predicted"/>
<reference evidence="5" key="3">
    <citation type="submission" date="2019-03" db="EMBL/GenBank/DDBJ databases">
        <title>Complete genome of Methylacidiphilum kamchatkense Kam1.</title>
        <authorList>
            <person name="Kruse T."/>
            <person name="Murarilal Ratnadevi C."/>
            <person name="Erikstad H.-A."/>
            <person name="Birkeland N.-K."/>
        </authorList>
    </citation>
    <scope>NUCLEOTIDE SEQUENCE [LARGE SCALE GENOMIC DNA]</scope>
    <source>
        <strain evidence="5">kam1</strain>
    </source>
</reference>
<sequence length="106" mass="12091">MKKLFLLFVAGLLLPLCLVDKLIALPLMGKHFDAKYPTFPYGPTDPYGYSYCVVATNLYYTPHKPYVRVFLPTPEKNTSVKNLKRSSKNLSRPSPNRNKTIPNTTR</sequence>
<name>A0A0C1USR8_9BACT</name>
<feature type="region of interest" description="Disordered" evidence="1">
    <location>
        <begin position="78"/>
        <end position="106"/>
    </location>
</feature>
<keyword evidence="4" id="KW-1185">Reference proteome</keyword>
<evidence type="ECO:0000313" key="4">
    <source>
        <dbReference type="Proteomes" id="UP000031594"/>
    </source>
</evidence>
<gene>
    <name evidence="2" type="ORF">A946_05315</name>
    <name evidence="3" type="ORF">kam1_503</name>
</gene>
<protein>
    <submittedName>
        <fullName evidence="3">Uncharacterized protein</fullName>
    </submittedName>
</protein>
<feature type="compositionally biased region" description="Polar residues" evidence="1">
    <location>
        <begin position="88"/>
        <end position="106"/>
    </location>
</feature>